<evidence type="ECO:0000259" key="5">
    <source>
        <dbReference type="PROSITE" id="PS50222"/>
    </source>
</evidence>
<keyword evidence="2" id="KW-0175">Coiled coil</keyword>
<dbReference type="Proteomes" id="UP000222542">
    <property type="component" value="Unassembled WGS sequence"/>
</dbReference>
<dbReference type="SUPFAM" id="SSF47473">
    <property type="entry name" value="EF-hand"/>
    <property type="match status" value="2"/>
</dbReference>
<feature type="compositionally biased region" description="Basic and acidic residues" evidence="3">
    <location>
        <begin position="861"/>
        <end position="884"/>
    </location>
</feature>
<feature type="domain" description="EF-hand" evidence="5">
    <location>
        <begin position="463"/>
        <end position="498"/>
    </location>
</feature>
<dbReference type="InterPro" id="IPR002048">
    <property type="entry name" value="EF_hand_dom"/>
</dbReference>
<evidence type="ECO:0008006" key="8">
    <source>
        <dbReference type="Google" id="ProtNLM"/>
    </source>
</evidence>
<dbReference type="Gene3D" id="1.10.238.10">
    <property type="entry name" value="EF-hand"/>
    <property type="match status" value="2"/>
</dbReference>
<dbReference type="SMR" id="A0A1U8FIS3"/>
<feature type="compositionally biased region" description="Polar residues" evidence="3">
    <location>
        <begin position="161"/>
        <end position="212"/>
    </location>
</feature>
<feature type="compositionally biased region" description="Basic and acidic residues" evidence="3">
    <location>
        <begin position="902"/>
        <end position="916"/>
    </location>
</feature>
<dbReference type="PANTHER" id="PTHR11216:SF161">
    <property type="entry name" value="CALCIUM-BINDING EF HAND FAMILY PROTEIN"/>
    <property type="match status" value="1"/>
</dbReference>
<feature type="domain" description="EF-hand" evidence="5">
    <location>
        <begin position="500"/>
        <end position="532"/>
    </location>
</feature>
<evidence type="ECO:0000256" key="3">
    <source>
        <dbReference type="SAM" id="MobiDB-lite"/>
    </source>
</evidence>
<name>A0A1U8FIS3_CAPAN</name>
<feature type="coiled-coil region" evidence="2">
    <location>
        <begin position="635"/>
        <end position="662"/>
    </location>
</feature>
<feature type="compositionally biased region" description="Polar residues" evidence="3">
    <location>
        <begin position="564"/>
        <end position="583"/>
    </location>
</feature>
<keyword evidence="7" id="KW-1185">Reference proteome</keyword>
<feature type="region of interest" description="Disordered" evidence="3">
    <location>
        <begin position="1190"/>
        <end position="1228"/>
    </location>
</feature>
<dbReference type="KEGG" id="cann:107858482"/>
<evidence type="ECO:0000256" key="2">
    <source>
        <dbReference type="SAM" id="Coils"/>
    </source>
</evidence>
<dbReference type="GO" id="GO:0005886">
    <property type="term" value="C:plasma membrane"/>
    <property type="evidence" value="ECO:0000318"/>
    <property type="project" value="GO_Central"/>
</dbReference>
<dbReference type="InterPro" id="IPR018247">
    <property type="entry name" value="EF_Hand_1_Ca_BS"/>
</dbReference>
<dbReference type="PROSITE" id="PS00018">
    <property type="entry name" value="EF_HAND_1"/>
    <property type="match status" value="1"/>
</dbReference>
<feature type="compositionally biased region" description="Low complexity" evidence="3">
    <location>
        <begin position="437"/>
        <end position="448"/>
    </location>
</feature>
<dbReference type="SMART" id="SM00054">
    <property type="entry name" value="EFh"/>
    <property type="match status" value="4"/>
</dbReference>
<evidence type="ECO:0000313" key="7">
    <source>
        <dbReference type="Proteomes" id="UP000222542"/>
    </source>
</evidence>
<feature type="domain" description="EH" evidence="4">
    <location>
        <begin position="7"/>
        <end position="96"/>
    </location>
</feature>
<dbReference type="OrthoDB" id="524326at2759"/>
<feature type="region of interest" description="Disordered" evidence="3">
    <location>
        <begin position="306"/>
        <end position="348"/>
    </location>
</feature>
<dbReference type="PANTHER" id="PTHR11216">
    <property type="entry name" value="EH DOMAIN"/>
    <property type="match status" value="1"/>
</dbReference>
<sequence length="1228" mass="133884">MAAQSQNMDQFEAYFRRADLDQDGRISGAEAVAFLNDSNLPQPVLAQIWTYADQSRTGFLSRQEFYNALKLVTVAQKRELTPEIVKAALFTPASAKIPAPQINLVAIPGPQPTYKVSSVVPLVSGATSTEAQTFGVRSQQGLPAQQSYMRPPTPSNPEPGFQSQPNVSGQGTLVGSTITASCPPSSTDFLPGQNGVSQTGARVQAHNASISSRSEDAFGHAVLTPSAQQTHQATMPSNPSPGFQSQPNISGQGTLVGSTITASHPPSSTDLLAGQNGVSQAGASIQAPNASISSRSQDAFGHAVLTPSAQQTQQATTSSVQPDLSKSNDATLSHGNMPDAKVPKSVSVTGNEFPSDSLFGDVFSVALVQPKQSSAPTISSSSNLAVSSATDRASAGSIPPVKANSVNSQTTLPQQPVHQHQHAHFNVRPNQQVSVQSSAANPSAARNSLPGQSQLPWPRITQSDYQKYSKVFMAVDTDRDGKITGAEARSLFLSWKLPREVLKQVWDLSDQDNDSMLSLREFCIALYLMERHREGCSLPSVLPANLIFGESLLHASGEPAGSHGATSWRDTPGFQQTQGQSGARQAAFGVPRRPPRPVPIPQPEEAVQPSKQKPTVPVLEKHLIDQLSTEEQDSLNTKFQEATDAEKKVMELEKEILDAKEKTQFYHAKMQEIILYKSRCDNRLNEISARTSADKKEVELLSKKYEEKYKQTGDVASKLTIEESTFRDIQEKKMDLYRTIVKIDQDGKTDAIQDCANQIQADLEGLVKILNERCKTYGLRAKPTTLLELPFGWQPGIQEGAADWDGEWDKFDNEEFTFVKELTLEVQNVIAPPKPKSSLVREKASSLNDHAAGKSSADASTDAKSDKLPSPVRDRAMSDGETAHTARSSTKNPTRSNAVESPSKEFEESINRKETTFDGSPRAAQSEQWGAESAFSGDKSFDESGWGTFDTDHDANAVWDISSAAKDSRDEKHKETSLFDDDDWDLRPIKTGSTNSSNSLPKQAPFFDSVPSTPSYNTGFSYSENQFPKQSPFFDSVPSTPSYNSGFPQGDNLFSRQSPFFDSVPSTPAYNAGGSPVADNMFQKKSPFAFADSVPSTPMSEEHLNSFSRYDSFNMHDGGLFGSREFSRFDSMRSTRDSEYDSGSFQQRDSFARFDSFRSTADSDYNFGAFPARESLSRFDSIRSTKGTDYGHGFPSFDDTGPFGSHEPFNTSAESQTPKRDSDNWKAF</sequence>
<feature type="region of interest" description="Disordered" evidence="3">
    <location>
        <begin position="226"/>
        <end position="274"/>
    </location>
</feature>
<dbReference type="CDD" id="cd00052">
    <property type="entry name" value="EH"/>
    <property type="match status" value="2"/>
</dbReference>
<dbReference type="GO" id="GO:0030674">
    <property type="term" value="F:protein-macromolecule adaptor activity"/>
    <property type="evidence" value="ECO:0000318"/>
    <property type="project" value="GO_Central"/>
</dbReference>
<dbReference type="STRING" id="4072.A0A1U8FIS3"/>
<dbReference type="InterPro" id="IPR011992">
    <property type="entry name" value="EF-hand-dom_pair"/>
</dbReference>
<keyword evidence="1" id="KW-0106">Calcium</keyword>
<dbReference type="OMA" id="ADWDGEW"/>
<dbReference type="Gramene" id="PHT89385">
    <property type="protein sequence ID" value="PHT89385"/>
    <property type="gene ID" value="T459_04498"/>
</dbReference>
<comment type="caution">
    <text evidence="6">The sequence shown here is derived from an EMBL/GenBank/DDBJ whole genome shotgun (WGS) entry which is preliminary data.</text>
</comment>
<reference evidence="6 7" key="2">
    <citation type="journal article" date="2017" name="Genome Biol.">
        <title>New reference genome sequences of hot pepper reveal the massive evolution of plant disease-resistance genes by retroduplication.</title>
        <authorList>
            <person name="Kim S."/>
            <person name="Park J."/>
            <person name="Yeom S.I."/>
            <person name="Kim Y.M."/>
            <person name="Seo E."/>
            <person name="Kim K.T."/>
            <person name="Kim M.S."/>
            <person name="Lee J.M."/>
            <person name="Cheong K."/>
            <person name="Shin H.S."/>
            <person name="Kim S.B."/>
            <person name="Han K."/>
            <person name="Lee J."/>
            <person name="Park M."/>
            <person name="Lee H.A."/>
            <person name="Lee H.Y."/>
            <person name="Lee Y."/>
            <person name="Oh S."/>
            <person name="Lee J.H."/>
            <person name="Choi E."/>
            <person name="Choi E."/>
            <person name="Lee S.E."/>
            <person name="Jeon J."/>
            <person name="Kim H."/>
            <person name="Choi G."/>
            <person name="Song H."/>
            <person name="Lee J."/>
            <person name="Lee S.C."/>
            <person name="Kwon J.K."/>
            <person name="Lee H.Y."/>
            <person name="Koo N."/>
            <person name="Hong Y."/>
            <person name="Kim R.W."/>
            <person name="Kang W.H."/>
            <person name="Huh J.H."/>
            <person name="Kang B.C."/>
            <person name="Yang T.J."/>
            <person name="Lee Y.H."/>
            <person name="Bennetzen J.L."/>
            <person name="Choi D."/>
        </authorList>
    </citation>
    <scope>NUCLEOTIDE SEQUENCE [LARGE SCALE GENOMIC DNA]</scope>
    <source>
        <strain evidence="7">cv. CM334</strain>
    </source>
</reference>
<feature type="compositionally biased region" description="Polar residues" evidence="3">
    <location>
        <begin position="320"/>
        <end position="334"/>
    </location>
</feature>
<feature type="region of interest" description="Disordered" evidence="3">
    <location>
        <begin position="558"/>
        <end position="615"/>
    </location>
</feature>
<dbReference type="SMART" id="SM00027">
    <property type="entry name" value="EH"/>
    <property type="match status" value="2"/>
</dbReference>
<gene>
    <name evidence="6" type="ORF">T459_04498</name>
</gene>
<dbReference type="AlphaFoldDB" id="A0A1U8FIS3"/>
<feature type="domain" description="EH" evidence="4">
    <location>
        <begin position="464"/>
        <end position="547"/>
    </location>
</feature>
<evidence type="ECO:0000313" key="6">
    <source>
        <dbReference type="EMBL" id="PHT89385.1"/>
    </source>
</evidence>
<dbReference type="PROSITE" id="PS50031">
    <property type="entry name" value="EH"/>
    <property type="match status" value="2"/>
</dbReference>
<dbReference type="GO" id="GO:0016197">
    <property type="term" value="P:endosomal transport"/>
    <property type="evidence" value="ECO:0000318"/>
    <property type="project" value="GO_Central"/>
</dbReference>
<feature type="compositionally biased region" description="Basic and acidic residues" evidence="3">
    <location>
        <begin position="1217"/>
        <end position="1228"/>
    </location>
</feature>
<feature type="compositionally biased region" description="Low complexity" evidence="3">
    <location>
        <begin position="308"/>
        <end position="319"/>
    </location>
</feature>
<feature type="region of interest" description="Disordered" evidence="3">
    <location>
        <begin position="138"/>
        <end position="212"/>
    </location>
</feature>
<dbReference type="EMBL" id="AYRZ02000002">
    <property type="protein sequence ID" value="PHT89385.1"/>
    <property type="molecule type" value="Genomic_DNA"/>
</dbReference>
<feature type="compositionally biased region" description="Polar residues" evidence="3">
    <location>
        <begin position="885"/>
        <end position="900"/>
    </location>
</feature>
<evidence type="ECO:0000259" key="4">
    <source>
        <dbReference type="PROSITE" id="PS50031"/>
    </source>
</evidence>
<organism evidence="6 7">
    <name type="scientific">Capsicum annuum</name>
    <name type="common">Capsicum pepper</name>
    <dbReference type="NCBI Taxonomy" id="4072"/>
    <lineage>
        <taxon>Eukaryota</taxon>
        <taxon>Viridiplantae</taxon>
        <taxon>Streptophyta</taxon>
        <taxon>Embryophyta</taxon>
        <taxon>Tracheophyta</taxon>
        <taxon>Spermatophyta</taxon>
        <taxon>Magnoliopsida</taxon>
        <taxon>eudicotyledons</taxon>
        <taxon>Gunneridae</taxon>
        <taxon>Pentapetalae</taxon>
        <taxon>asterids</taxon>
        <taxon>lamiids</taxon>
        <taxon>Solanales</taxon>
        <taxon>Solanaceae</taxon>
        <taxon>Solanoideae</taxon>
        <taxon>Capsiceae</taxon>
        <taxon>Capsicum</taxon>
    </lineage>
</organism>
<feature type="region of interest" description="Disordered" evidence="3">
    <location>
        <begin position="431"/>
        <end position="456"/>
    </location>
</feature>
<accession>A0A1U8FIS3</accession>
<dbReference type="InterPro" id="IPR000261">
    <property type="entry name" value="EH_dom"/>
</dbReference>
<feature type="region of interest" description="Disordered" evidence="3">
    <location>
        <begin position="834"/>
        <end position="938"/>
    </location>
</feature>
<protein>
    <recommendedName>
        <fullName evidence="8">Actin cytoskeleton-regulatory complex protein PAN1-like</fullName>
    </recommendedName>
</protein>
<dbReference type="GO" id="GO:0005509">
    <property type="term" value="F:calcium ion binding"/>
    <property type="evidence" value="ECO:0007669"/>
    <property type="project" value="InterPro"/>
</dbReference>
<dbReference type="GO" id="GO:0006897">
    <property type="term" value="P:endocytosis"/>
    <property type="evidence" value="ECO:0000318"/>
    <property type="project" value="GO_Central"/>
</dbReference>
<reference evidence="6 7" key="1">
    <citation type="journal article" date="2014" name="Nat. Genet.">
        <title>Genome sequence of the hot pepper provides insights into the evolution of pungency in Capsicum species.</title>
        <authorList>
            <person name="Kim S."/>
            <person name="Park M."/>
            <person name="Yeom S.I."/>
            <person name="Kim Y.M."/>
            <person name="Lee J.M."/>
            <person name="Lee H.A."/>
            <person name="Seo E."/>
            <person name="Choi J."/>
            <person name="Cheong K."/>
            <person name="Kim K.T."/>
            <person name="Jung K."/>
            <person name="Lee G.W."/>
            <person name="Oh S.K."/>
            <person name="Bae C."/>
            <person name="Kim S.B."/>
            <person name="Lee H.Y."/>
            <person name="Kim S.Y."/>
            <person name="Kim M.S."/>
            <person name="Kang B.C."/>
            <person name="Jo Y.D."/>
            <person name="Yang H.B."/>
            <person name="Jeong H.J."/>
            <person name="Kang W.H."/>
            <person name="Kwon J.K."/>
            <person name="Shin C."/>
            <person name="Lim J.Y."/>
            <person name="Park J.H."/>
            <person name="Huh J.H."/>
            <person name="Kim J.S."/>
            <person name="Kim B.D."/>
            <person name="Cohen O."/>
            <person name="Paran I."/>
            <person name="Suh M.C."/>
            <person name="Lee S.B."/>
            <person name="Kim Y.K."/>
            <person name="Shin Y."/>
            <person name="Noh S.J."/>
            <person name="Park J."/>
            <person name="Seo Y.S."/>
            <person name="Kwon S.Y."/>
            <person name="Kim H.A."/>
            <person name="Park J.M."/>
            <person name="Kim H.J."/>
            <person name="Choi S.B."/>
            <person name="Bosland P.W."/>
            <person name="Reeves G."/>
            <person name="Jo S.H."/>
            <person name="Lee B.W."/>
            <person name="Cho H.T."/>
            <person name="Choi H.S."/>
            <person name="Lee M.S."/>
            <person name="Yu Y."/>
            <person name="Do Choi Y."/>
            <person name="Park B.S."/>
            <person name="van Deynze A."/>
            <person name="Ashrafi H."/>
            <person name="Hill T."/>
            <person name="Kim W.T."/>
            <person name="Pai H.S."/>
            <person name="Ahn H.K."/>
            <person name="Yeam I."/>
            <person name="Giovannoni J.J."/>
            <person name="Rose J.K."/>
            <person name="Sorensen I."/>
            <person name="Lee S.J."/>
            <person name="Kim R.W."/>
            <person name="Choi I.Y."/>
            <person name="Choi B.S."/>
            <person name="Lim J.S."/>
            <person name="Lee Y.H."/>
            <person name="Choi D."/>
        </authorList>
    </citation>
    <scope>NUCLEOTIDE SEQUENCE [LARGE SCALE GENOMIC DNA]</scope>
    <source>
        <strain evidence="7">cv. CM334</strain>
    </source>
</reference>
<feature type="compositionally biased region" description="Polar residues" evidence="3">
    <location>
        <begin position="138"/>
        <end position="148"/>
    </location>
</feature>
<dbReference type="GO" id="GO:0005737">
    <property type="term" value="C:cytoplasm"/>
    <property type="evidence" value="ECO:0000318"/>
    <property type="project" value="GO_Central"/>
</dbReference>
<evidence type="ECO:0000256" key="1">
    <source>
        <dbReference type="ARBA" id="ARBA00022837"/>
    </source>
</evidence>
<dbReference type="Pfam" id="PF12763">
    <property type="entry name" value="EH"/>
    <property type="match status" value="2"/>
</dbReference>
<proteinExistence type="predicted"/>
<dbReference type="PROSITE" id="PS50222">
    <property type="entry name" value="EF_HAND_2"/>
    <property type="match status" value="3"/>
</dbReference>
<feature type="domain" description="EF-hand" evidence="5">
    <location>
        <begin position="6"/>
        <end position="41"/>
    </location>
</feature>